<proteinExistence type="predicted"/>
<protein>
    <recommendedName>
        <fullName evidence="3">Virion structural protein</fullName>
    </recommendedName>
</protein>
<dbReference type="EMBL" id="MN103543">
    <property type="protein sequence ID" value="QEM41937.1"/>
    <property type="molecule type" value="Genomic_DNA"/>
</dbReference>
<evidence type="ECO:0000313" key="1">
    <source>
        <dbReference type="EMBL" id="QEM41937.1"/>
    </source>
</evidence>
<sequence length="277" mass="31126">MHPLAQSSFGVQNSPQNQVRIGCTMLAGTDKKGILAPNADGYYTVVLGAYGTHNSAGMFYDEASGVAMFDPNSSLMRRLKKGVLFMEFKHPEPFTDLMIDGRVVRQPMDDRQYLQRIRMIDDNRVCAHIRALTIVPGKNENGKTVKMVVGEVKPYGPFGHIFKESLDNPSINTYCSVRSITQDDVMRGIKYTREISTWDFVGEGGIYIANKYTSPALESFSDTEVIITPATLWKMQDEAQKRANIGMESDPNLDVTDLIQQLGWSRKKPIRVPAYMR</sequence>
<name>A0A5C1K754_9CAUD</name>
<dbReference type="Pfam" id="PF20034">
    <property type="entry name" value="Peptidase_S80"/>
    <property type="match status" value="1"/>
</dbReference>
<evidence type="ECO:0000313" key="2">
    <source>
        <dbReference type="Proteomes" id="UP000322144"/>
    </source>
</evidence>
<dbReference type="Proteomes" id="UP000322144">
    <property type="component" value="Segment"/>
</dbReference>
<reference evidence="1 2" key="1">
    <citation type="submission" date="2019-06" db="EMBL/GenBank/DDBJ databases">
        <title>A distant relative of Phikzvirus genus phages from a therapeutic phage collection.</title>
        <authorList>
            <person name="Hejnowicz M.S."/>
            <person name="Dabrowski K."/>
            <person name="Gawor J."/>
            <person name="Weber-Dabrowska B."/>
            <person name="Gromadka R."/>
            <person name="Lobocka M.B."/>
        </authorList>
    </citation>
    <scope>NUCLEOTIDE SEQUENCE [LARGE SCALE GENOMIC DNA]</scope>
</reference>
<dbReference type="GeneID" id="77936958"/>
<organism evidence="1 2">
    <name type="scientific">Pseudomonas phage vB_PaeM_PS119XW</name>
    <dbReference type="NCBI Taxonomy" id="2601632"/>
    <lineage>
        <taxon>Viruses</taxon>
        <taxon>Duplodnaviria</taxon>
        <taxon>Heunggongvirae</taxon>
        <taxon>Uroviricota</taxon>
        <taxon>Caudoviricetes</taxon>
        <taxon>Chimalliviridae</taxon>
        <taxon>Pawinskivirus</taxon>
        <taxon>Pawinskivirus PS119XW</taxon>
    </lineage>
</organism>
<keyword evidence="2" id="KW-1185">Reference proteome</keyword>
<dbReference type="KEGG" id="vg:77936958"/>
<accession>A0A5C1K754</accession>
<evidence type="ECO:0008006" key="3">
    <source>
        <dbReference type="Google" id="ProtNLM"/>
    </source>
</evidence>
<dbReference type="RefSeq" id="YP_010660948.1">
    <property type="nucleotide sequence ID" value="NC_070882.1"/>
</dbReference>
<dbReference type="InterPro" id="IPR045405">
    <property type="entry name" value="Peptidase_S80"/>
</dbReference>